<gene>
    <name evidence="2" type="ORF">BO225_05975</name>
</gene>
<keyword evidence="3" id="KW-1185">Reference proteome</keyword>
<dbReference type="STRING" id="1862672.BO225_05975"/>
<dbReference type="PANTHER" id="PTHR36503:SF3">
    <property type="entry name" value="BLR0126 PROTEIN"/>
    <property type="match status" value="1"/>
</dbReference>
<comment type="caution">
    <text evidence="2">The sequence shown here is derived from an EMBL/GenBank/DDBJ whole genome shotgun (WGS) entry which is preliminary data.</text>
</comment>
<dbReference type="OrthoDB" id="9815599at2"/>
<name>A0A1U7NMP1_9FIRM</name>
<dbReference type="PANTHER" id="PTHR36503">
    <property type="entry name" value="BLR2520 PROTEIN"/>
    <property type="match status" value="1"/>
</dbReference>
<dbReference type="Gene3D" id="3.10.180.10">
    <property type="entry name" value="2,3-Dihydroxybiphenyl 1,2-Dioxygenase, domain 1"/>
    <property type="match status" value="1"/>
</dbReference>
<dbReference type="EMBL" id="MPKA01000064">
    <property type="protein sequence ID" value="OLU46494.1"/>
    <property type="molecule type" value="Genomic_DNA"/>
</dbReference>
<organism evidence="2 3">
    <name type="scientific">Dubosiella newyorkensis</name>
    <dbReference type="NCBI Taxonomy" id="1862672"/>
    <lineage>
        <taxon>Bacteria</taxon>
        <taxon>Bacillati</taxon>
        <taxon>Bacillota</taxon>
        <taxon>Erysipelotrichia</taxon>
        <taxon>Erysipelotrichales</taxon>
        <taxon>Erysipelotrichaceae</taxon>
        <taxon>Dubosiella</taxon>
    </lineage>
</organism>
<proteinExistence type="predicted"/>
<reference evidence="2 3" key="1">
    <citation type="submission" date="2016-11" db="EMBL/GenBank/DDBJ databases">
        <title>Description of two novel members of the family Erysipelotrichaceae: Ileibacterium lipovorans gen. nov., sp. nov. and Dubosiella newyorkensis, gen. nov., sp. nov.</title>
        <authorList>
            <person name="Cox L.M."/>
            <person name="Sohn J."/>
            <person name="Tyrrell K.L."/>
            <person name="Citron D.M."/>
            <person name="Lawson P.A."/>
            <person name="Patel N.B."/>
            <person name="Iizumi T."/>
            <person name="Perez-Perez G.I."/>
            <person name="Goldstein E.J."/>
            <person name="Blaser M.J."/>
        </authorList>
    </citation>
    <scope>NUCLEOTIDE SEQUENCE [LARGE SCALE GENOMIC DNA]</scope>
    <source>
        <strain evidence="2 3">NYU-BL-A4</strain>
    </source>
</reference>
<dbReference type="RefSeq" id="WP_076341398.1">
    <property type="nucleotide sequence ID" value="NZ_JBGNFS010000004.1"/>
</dbReference>
<evidence type="ECO:0000313" key="2">
    <source>
        <dbReference type="EMBL" id="OLU46494.1"/>
    </source>
</evidence>
<dbReference type="InterPro" id="IPR029068">
    <property type="entry name" value="Glyas_Bleomycin-R_OHBP_Dase"/>
</dbReference>
<accession>A0A1U7NMP1</accession>
<evidence type="ECO:0000259" key="1">
    <source>
        <dbReference type="PROSITE" id="PS51819"/>
    </source>
</evidence>
<protein>
    <submittedName>
        <fullName evidence="2">Glyoxalase</fullName>
    </submittedName>
</protein>
<feature type="domain" description="VOC" evidence="1">
    <location>
        <begin position="2"/>
        <end position="127"/>
    </location>
</feature>
<dbReference type="GeneID" id="78275490"/>
<evidence type="ECO:0000313" key="3">
    <source>
        <dbReference type="Proteomes" id="UP000186705"/>
    </source>
</evidence>
<dbReference type="Pfam" id="PF00903">
    <property type="entry name" value="Glyoxalase"/>
    <property type="match status" value="1"/>
</dbReference>
<dbReference type="InterPro" id="IPR004360">
    <property type="entry name" value="Glyas_Fos-R_dOase_dom"/>
</dbReference>
<dbReference type="Proteomes" id="UP000186705">
    <property type="component" value="Unassembled WGS sequence"/>
</dbReference>
<dbReference type="PROSITE" id="PS51819">
    <property type="entry name" value="VOC"/>
    <property type="match status" value="1"/>
</dbReference>
<sequence>MRLDGIQLMVENMPKMVRFYRDVLGFEITEGEDTGFVYLVKDHTLFMLYKRESFEFLTCHEYNYCCGINGHFEISLSVNSFKEVDKAYEEVVAKGANAVYPPTTEFWGQRTCVITDLENNLIEISAWENNPYQTSFDKDEF</sequence>
<dbReference type="InterPro" id="IPR037523">
    <property type="entry name" value="VOC_core"/>
</dbReference>
<dbReference type="SUPFAM" id="SSF54593">
    <property type="entry name" value="Glyoxalase/Bleomycin resistance protein/Dihydroxybiphenyl dioxygenase"/>
    <property type="match status" value="1"/>
</dbReference>
<dbReference type="AlphaFoldDB" id="A0A1U7NMP1"/>